<dbReference type="Pfam" id="PF11645">
    <property type="entry name" value="PDDEXK_5"/>
    <property type="match status" value="1"/>
</dbReference>
<gene>
    <name evidence="2" type="ORF">FQA18_07975</name>
</gene>
<dbReference type="InterPro" id="IPR021671">
    <property type="entry name" value="PD(D/E)XK_Endonuc"/>
</dbReference>
<organism evidence="2 3">
    <name type="scientific">Haloferax volcanii</name>
    <name type="common">Halobacterium volcanii</name>
    <dbReference type="NCBI Taxonomy" id="2246"/>
    <lineage>
        <taxon>Archaea</taxon>
        <taxon>Methanobacteriati</taxon>
        <taxon>Methanobacteriota</taxon>
        <taxon>Stenosarchaea group</taxon>
        <taxon>Halobacteria</taxon>
        <taxon>Halobacteriales</taxon>
        <taxon>Haloferacaceae</taxon>
        <taxon>Haloferax</taxon>
    </lineage>
</organism>
<reference evidence="2 3" key="1">
    <citation type="submission" date="2019-07" db="EMBL/GenBank/DDBJ databases">
        <title>Draft genome sequence of Haloferax volcanii SS0101, isolated from salt farm in Samut Sakhon, Thailand.</title>
        <authorList>
            <person name="Wanthongcharoen S."/>
            <person name="Yamprayoonswat W."/>
            <person name="Ruangsuj P."/>
            <person name="Thongpramul N."/>
            <person name="Jumpathong W."/>
            <person name="Sittihan S."/>
            <person name="Kanjanavas P."/>
            <person name="Yasawong M."/>
        </authorList>
    </citation>
    <scope>NUCLEOTIDE SEQUENCE [LARGE SCALE GENOMIC DNA]</scope>
    <source>
        <strain evidence="2 3">SS0101</strain>
    </source>
</reference>
<feature type="domain" description="PD(D/E)XK endonuclease" evidence="1">
    <location>
        <begin position="8"/>
        <end position="101"/>
    </location>
</feature>
<dbReference type="RefSeq" id="WP_144858663.1">
    <property type="nucleotide sequence ID" value="NZ_VMTR01000041.1"/>
</dbReference>
<evidence type="ECO:0000313" key="3">
    <source>
        <dbReference type="Proteomes" id="UP000320212"/>
    </source>
</evidence>
<dbReference type="Proteomes" id="UP000320212">
    <property type="component" value="Unassembled WGS sequence"/>
</dbReference>
<name>A0A558GBL8_HALVO</name>
<evidence type="ECO:0000313" key="2">
    <source>
        <dbReference type="EMBL" id="TVT95152.1"/>
    </source>
</evidence>
<evidence type="ECO:0000259" key="1">
    <source>
        <dbReference type="Pfam" id="PF11645"/>
    </source>
</evidence>
<dbReference type="Gene3D" id="3.40.1350.10">
    <property type="match status" value="1"/>
</dbReference>
<comment type="caution">
    <text evidence="2">The sequence shown here is derived from an EMBL/GenBank/DDBJ whole genome shotgun (WGS) entry which is preliminary data.</text>
</comment>
<sequence>MGLERGWRGDASEALVAADILRNGYGVAYPHGHEQKYDLITDVEWGLLRVQVKTASDYDKYRYELEISPERYPDGTVDIFAGAIHEEGTAIYVPAHKMGKTQRVNFNPPEEMPSDWHREQANLPGDFSIDEALRKIREVTDSQ</sequence>
<dbReference type="GO" id="GO:0003676">
    <property type="term" value="F:nucleic acid binding"/>
    <property type="evidence" value="ECO:0007669"/>
    <property type="project" value="InterPro"/>
</dbReference>
<dbReference type="AlphaFoldDB" id="A0A558GBL8"/>
<protein>
    <recommendedName>
        <fullName evidence="1">PD(D/E)XK endonuclease domain-containing protein</fullName>
    </recommendedName>
</protein>
<proteinExistence type="predicted"/>
<accession>A0A558GBL8</accession>
<dbReference type="InterPro" id="IPR011856">
    <property type="entry name" value="tRNA_endonuc-like_dom_sf"/>
</dbReference>
<dbReference type="EMBL" id="VMTR01000041">
    <property type="protein sequence ID" value="TVT95152.1"/>
    <property type="molecule type" value="Genomic_DNA"/>
</dbReference>